<reference evidence="4" key="3">
    <citation type="submission" date="2023-02" db="EMBL/GenBank/DDBJ databases">
        <title>Proposal of a novel subspecies: Alicyclobacillus hesperidum subspecies aegle.</title>
        <authorList>
            <person name="Goto K."/>
            <person name="Fujii T."/>
            <person name="Yasui K."/>
            <person name="Mochida K."/>
            <person name="Kato-Tanaka Y."/>
            <person name="Morohoshi S."/>
            <person name="An S.Y."/>
            <person name="Kasai H."/>
            <person name="Yokota A."/>
        </authorList>
    </citation>
    <scope>NUCLEOTIDE SEQUENCE</scope>
    <source>
        <strain evidence="4">DSM 12766</strain>
    </source>
</reference>
<dbReference type="PANTHER" id="PTHR43877">
    <property type="entry name" value="AMINOALKYLPHOSPHONATE N-ACETYLTRANSFERASE-RELATED-RELATED"/>
    <property type="match status" value="1"/>
</dbReference>
<dbReference type="Proteomes" id="UP000182589">
    <property type="component" value="Unassembled WGS sequence"/>
</dbReference>
<evidence type="ECO:0000256" key="2">
    <source>
        <dbReference type="ARBA" id="ARBA00023315"/>
    </source>
</evidence>
<evidence type="ECO:0000259" key="3">
    <source>
        <dbReference type="PROSITE" id="PS51186"/>
    </source>
</evidence>
<evidence type="ECO:0000313" key="4">
    <source>
        <dbReference type="EMBL" id="GLV13418.1"/>
    </source>
</evidence>
<dbReference type="Proteomes" id="UP001157137">
    <property type="component" value="Unassembled WGS sequence"/>
</dbReference>
<evidence type="ECO:0000313" key="5">
    <source>
        <dbReference type="EMBL" id="SDW24404.1"/>
    </source>
</evidence>
<dbReference type="InterPro" id="IPR050832">
    <property type="entry name" value="Bact_Acetyltransf"/>
</dbReference>
<dbReference type="RefSeq" id="WP_074691943.1">
    <property type="nucleotide sequence ID" value="NZ_BSRA01000005.1"/>
</dbReference>
<dbReference type="AlphaFoldDB" id="A0A1H2S009"/>
<evidence type="ECO:0000313" key="6">
    <source>
        <dbReference type="Proteomes" id="UP000182589"/>
    </source>
</evidence>
<keyword evidence="1 5" id="KW-0808">Transferase</keyword>
<name>A0A1H2S009_9BACL</name>
<evidence type="ECO:0000256" key="1">
    <source>
        <dbReference type="ARBA" id="ARBA00022679"/>
    </source>
</evidence>
<gene>
    <name evidence="4" type="ORF">Heshes_11020</name>
    <name evidence="5" type="ORF">SAMN04489725_103191</name>
</gene>
<accession>A0A1H2S009</accession>
<reference evidence="6" key="1">
    <citation type="submission" date="2016-10" db="EMBL/GenBank/DDBJ databases">
        <authorList>
            <person name="Varghese N."/>
        </authorList>
    </citation>
    <scope>NUCLEOTIDE SEQUENCE [LARGE SCALE GENOMIC DNA]</scope>
    <source>
        <strain evidence="6">DSM 12489</strain>
    </source>
</reference>
<dbReference type="GO" id="GO:0016747">
    <property type="term" value="F:acyltransferase activity, transferring groups other than amino-acyl groups"/>
    <property type="evidence" value="ECO:0007669"/>
    <property type="project" value="InterPro"/>
</dbReference>
<sequence length="155" mass="17376">MRVVIVQNEDELKACLDIRRKVFVEEQQVPVEEEIDEQDVVGVGHHVYIENDEGTPVATARYKPYGDERAGTAKIQRVAVLKAYRKGGFGRAVMAAIEELALADGYHRAVLDAQCHAEAFYRKLGYCTVSEEPFYDAGILHVRMEKLLKGAPVAR</sequence>
<keyword evidence="2 5" id="KW-0012">Acyltransferase</keyword>
<dbReference type="EMBL" id="BSRA01000005">
    <property type="protein sequence ID" value="GLV13418.1"/>
    <property type="molecule type" value="Genomic_DNA"/>
</dbReference>
<dbReference type="SUPFAM" id="SSF55729">
    <property type="entry name" value="Acyl-CoA N-acyltransferases (Nat)"/>
    <property type="match status" value="1"/>
</dbReference>
<dbReference type="PANTHER" id="PTHR43877:SF2">
    <property type="entry name" value="AMINOALKYLPHOSPHONATE N-ACETYLTRANSFERASE-RELATED"/>
    <property type="match status" value="1"/>
</dbReference>
<dbReference type="CDD" id="cd04301">
    <property type="entry name" value="NAT_SF"/>
    <property type="match status" value="1"/>
</dbReference>
<proteinExistence type="predicted"/>
<dbReference type="Gene3D" id="3.40.630.30">
    <property type="match status" value="1"/>
</dbReference>
<organism evidence="5 6">
    <name type="scientific">Alicyclobacillus hesperidum</name>
    <dbReference type="NCBI Taxonomy" id="89784"/>
    <lineage>
        <taxon>Bacteria</taxon>
        <taxon>Bacillati</taxon>
        <taxon>Bacillota</taxon>
        <taxon>Bacilli</taxon>
        <taxon>Bacillales</taxon>
        <taxon>Alicyclobacillaceae</taxon>
        <taxon>Alicyclobacillus</taxon>
    </lineage>
</organism>
<dbReference type="PROSITE" id="PS51186">
    <property type="entry name" value="GNAT"/>
    <property type="match status" value="1"/>
</dbReference>
<dbReference type="Pfam" id="PF00583">
    <property type="entry name" value="Acetyltransf_1"/>
    <property type="match status" value="1"/>
</dbReference>
<reference evidence="5" key="2">
    <citation type="submission" date="2016-10" db="EMBL/GenBank/DDBJ databases">
        <authorList>
            <person name="de Groot N.N."/>
        </authorList>
    </citation>
    <scope>NUCLEOTIDE SEQUENCE [LARGE SCALE GENOMIC DNA]</scope>
    <source>
        <strain evidence="5">DSM 12489</strain>
    </source>
</reference>
<keyword evidence="6" id="KW-1185">Reference proteome</keyword>
<feature type="domain" description="N-acetyltransferase" evidence="3">
    <location>
        <begin position="3"/>
        <end position="149"/>
    </location>
</feature>
<protein>
    <submittedName>
        <fullName evidence="4">N-acetyltransferase</fullName>
    </submittedName>
    <submittedName>
        <fullName evidence="5">Predicted N-acyltransferase, GNAT family</fullName>
    </submittedName>
</protein>
<dbReference type="EMBL" id="FNOJ01000003">
    <property type="protein sequence ID" value="SDW24404.1"/>
    <property type="molecule type" value="Genomic_DNA"/>
</dbReference>
<dbReference type="InterPro" id="IPR016181">
    <property type="entry name" value="Acyl_CoA_acyltransferase"/>
</dbReference>
<dbReference type="STRING" id="89784.SAMN04489725_103191"/>
<dbReference type="InterPro" id="IPR000182">
    <property type="entry name" value="GNAT_dom"/>
</dbReference>